<dbReference type="AlphaFoldDB" id="A0A395V7H4"/>
<accession>A0A395V7H4</accession>
<dbReference type="InterPro" id="IPR029044">
    <property type="entry name" value="Nucleotide-diphossugar_trans"/>
</dbReference>
<dbReference type="CDD" id="cd02440">
    <property type="entry name" value="AdoMet_MTases"/>
    <property type="match status" value="1"/>
</dbReference>
<sequence>MWERERSMREELISVIIPTYNRRDKVTYAVKSVLDQTYSNIEVIIIDDASTDNTEAEIKKIKDDRIRYIYLEKNHGAAGARNVGIKEANGTYIAFQDSDDIWEKEKLQMQIDKMAGTDNVGLVYCAMVQFDAKGRLLSLIPEKKLPEKYTSGKIFDFMLTYALISTQTMLVRSDIINKMNGFNENLRALEDYEFALRYAKDNEVGFVEMPLVRQILTKDSVNQNGKNKILAEIYILEEFWEDYKRLNKVIPQFEIMRAEAERYGCLEILQEYVLDHRNFCECETEWKKIYQICFSEQKLLYSHNRKYEGVQLIIQLCENLKKDIEEQQAEEIIEGIKTFSKQIGLDICDEQELCEYNHQYQKLADKIENKLRGQIYVCSVCKNRVIFDPISDYYRENRLKYGFPYWNREFQLENRERYFCPVCGSTDRARLIIEFLSYIKSENNQKIKVLQIAPDSVIERYLRAREDVIYESTDLYMDNVTFKADIQKMDMVDSNYYDLVICAHVLEHVKDDISAMKELYRILKAEGLCIVLVPLIVGLENTDEQWGCSEEENWHRFGQGDHCRLYARDDFMKRLEAVGFQVNELGEKWFGADLYKKCGFDRNSILYVLSKQEMLN</sequence>
<proteinExistence type="predicted"/>
<dbReference type="GO" id="GO:0016740">
    <property type="term" value="F:transferase activity"/>
    <property type="evidence" value="ECO:0007669"/>
    <property type="project" value="UniProtKB-KW"/>
</dbReference>
<comment type="caution">
    <text evidence="2">The sequence shown here is derived from an EMBL/GenBank/DDBJ whole genome shotgun (WGS) entry which is preliminary data.</text>
</comment>
<dbReference type="PANTHER" id="PTHR43685:SF2">
    <property type="entry name" value="GLYCOSYLTRANSFERASE 2-LIKE DOMAIN-CONTAINING PROTEIN"/>
    <property type="match status" value="1"/>
</dbReference>
<gene>
    <name evidence="2" type="ORF">DWX93_14830</name>
</gene>
<organism evidence="2 3">
    <name type="scientific">Roseburia hominis</name>
    <dbReference type="NCBI Taxonomy" id="301301"/>
    <lineage>
        <taxon>Bacteria</taxon>
        <taxon>Bacillati</taxon>
        <taxon>Bacillota</taxon>
        <taxon>Clostridia</taxon>
        <taxon>Lachnospirales</taxon>
        <taxon>Lachnospiraceae</taxon>
        <taxon>Roseburia</taxon>
    </lineage>
</organism>
<dbReference type="Pfam" id="PF00535">
    <property type="entry name" value="Glycos_transf_2"/>
    <property type="match status" value="1"/>
</dbReference>
<feature type="domain" description="Glycosyltransferase 2-like" evidence="1">
    <location>
        <begin position="14"/>
        <end position="162"/>
    </location>
</feature>
<evidence type="ECO:0000313" key="3">
    <source>
        <dbReference type="Proteomes" id="UP000266172"/>
    </source>
</evidence>
<keyword evidence="2" id="KW-0808">Transferase</keyword>
<dbReference type="Gene3D" id="3.90.550.10">
    <property type="entry name" value="Spore Coat Polysaccharide Biosynthesis Protein SpsA, Chain A"/>
    <property type="match status" value="1"/>
</dbReference>
<dbReference type="PANTHER" id="PTHR43685">
    <property type="entry name" value="GLYCOSYLTRANSFERASE"/>
    <property type="match status" value="1"/>
</dbReference>
<dbReference type="InterPro" id="IPR001173">
    <property type="entry name" value="Glyco_trans_2-like"/>
</dbReference>
<protein>
    <submittedName>
        <fullName evidence="2">Glycosyltransferase</fullName>
    </submittedName>
</protein>
<dbReference type="SUPFAM" id="SSF53448">
    <property type="entry name" value="Nucleotide-diphospho-sugar transferases"/>
    <property type="match status" value="1"/>
</dbReference>
<dbReference type="InterPro" id="IPR050834">
    <property type="entry name" value="Glycosyltransf_2"/>
</dbReference>
<dbReference type="Proteomes" id="UP000266172">
    <property type="component" value="Unassembled WGS sequence"/>
</dbReference>
<dbReference type="EMBL" id="QRVL01000018">
    <property type="protein sequence ID" value="RGS37159.1"/>
    <property type="molecule type" value="Genomic_DNA"/>
</dbReference>
<dbReference type="Gene3D" id="3.40.50.150">
    <property type="entry name" value="Vaccinia Virus protein VP39"/>
    <property type="match status" value="1"/>
</dbReference>
<dbReference type="InterPro" id="IPR029063">
    <property type="entry name" value="SAM-dependent_MTases_sf"/>
</dbReference>
<reference evidence="2 3" key="1">
    <citation type="submission" date="2018-08" db="EMBL/GenBank/DDBJ databases">
        <title>A genome reference for cultivated species of the human gut microbiota.</title>
        <authorList>
            <person name="Zou Y."/>
            <person name="Xue W."/>
            <person name="Luo G."/>
        </authorList>
    </citation>
    <scope>NUCLEOTIDE SEQUENCE [LARGE SCALE GENOMIC DNA]</scope>
    <source>
        <strain evidence="2 3">AF22-12AC</strain>
    </source>
</reference>
<dbReference type="Pfam" id="PF13489">
    <property type="entry name" value="Methyltransf_23"/>
    <property type="match status" value="1"/>
</dbReference>
<evidence type="ECO:0000313" key="2">
    <source>
        <dbReference type="EMBL" id="RGS37159.1"/>
    </source>
</evidence>
<name>A0A395V7H4_9FIRM</name>
<evidence type="ECO:0000259" key="1">
    <source>
        <dbReference type="Pfam" id="PF00535"/>
    </source>
</evidence>
<dbReference type="SUPFAM" id="SSF53335">
    <property type="entry name" value="S-adenosyl-L-methionine-dependent methyltransferases"/>
    <property type="match status" value="1"/>
</dbReference>